<dbReference type="EnsemblMetazoa" id="CLYHEMT002782.1">
    <property type="protein sequence ID" value="CLYHEMP002782.1"/>
    <property type="gene ID" value="CLYHEMG002782"/>
</dbReference>
<feature type="region of interest" description="Disordered" evidence="1">
    <location>
        <begin position="80"/>
        <end position="142"/>
    </location>
</feature>
<name>A0A7M5V3G0_9CNID</name>
<accession>A0A7M5V3G0</accession>
<keyword evidence="2" id="KW-0732">Signal</keyword>
<dbReference type="RefSeq" id="XP_066930315.1">
    <property type="nucleotide sequence ID" value="XM_067074214.1"/>
</dbReference>
<reference evidence="3" key="1">
    <citation type="submission" date="2021-01" db="UniProtKB">
        <authorList>
            <consortium name="EnsemblMetazoa"/>
        </authorList>
    </citation>
    <scope>IDENTIFICATION</scope>
</reference>
<organism evidence="3 4">
    <name type="scientific">Clytia hemisphaerica</name>
    <dbReference type="NCBI Taxonomy" id="252671"/>
    <lineage>
        <taxon>Eukaryota</taxon>
        <taxon>Metazoa</taxon>
        <taxon>Cnidaria</taxon>
        <taxon>Hydrozoa</taxon>
        <taxon>Hydroidolina</taxon>
        <taxon>Leptothecata</taxon>
        <taxon>Obeliida</taxon>
        <taxon>Clytiidae</taxon>
        <taxon>Clytia</taxon>
    </lineage>
</organism>
<sequence length="142" mass="15008">MSGTKIFSVVFFAMALQSTIGRPAFNPVCDSICKKPTGADLTNVKQVCDSLGRVYTAGICEFLQASCNVQYTLKFGKCESVKTPKPKPAQNLKTTEPPAPPKPKIVSDTTSKPKTGSVVDTPPKQNQGSAGASTQKKTGSKP</sequence>
<dbReference type="GeneID" id="136817882"/>
<dbReference type="AlphaFoldDB" id="A0A7M5V3G0"/>
<feature type="compositionally biased region" description="Polar residues" evidence="1">
    <location>
        <begin position="123"/>
        <end position="142"/>
    </location>
</feature>
<feature type="signal peptide" evidence="2">
    <location>
        <begin position="1"/>
        <end position="21"/>
    </location>
</feature>
<evidence type="ECO:0000256" key="2">
    <source>
        <dbReference type="SAM" id="SignalP"/>
    </source>
</evidence>
<protein>
    <submittedName>
        <fullName evidence="3">Uncharacterized protein</fullName>
    </submittedName>
</protein>
<feature type="chain" id="PRO_5029738619" evidence="2">
    <location>
        <begin position="22"/>
        <end position="142"/>
    </location>
</feature>
<evidence type="ECO:0000313" key="3">
    <source>
        <dbReference type="EnsemblMetazoa" id="CLYHEMP002782.1"/>
    </source>
</evidence>
<keyword evidence="4" id="KW-1185">Reference proteome</keyword>
<evidence type="ECO:0000256" key="1">
    <source>
        <dbReference type="SAM" id="MobiDB-lite"/>
    </source>
</evidence>
<proteinExistence type="predicted"/>
<dbReference type="Proteomes" id="UP000594262">
    <property type="component" value="Unplaced"/>
</dbReference>
<evidence type="ECO:0000313" key="4">
    <source>
        <dbReference type="Proteomes" id="UP000594262"/>
    </source>
</evidence>